<dbReference type="OrthoDB" id="9180812at2"/>
<reference evidence="2 4" key="2">
    <citation type="submission" date="2019-03" db="EMBL/GenBank/DDBJ databases">
        <title>Genomic Encyclopedia of Type Strains, Phase IV (KMG-IV): sequencing the most valuable type-strain genomes for metagenomic binning, comparative biology and taxonomic classification.</title>
        <authorList>
            <person name="Goeker M."/>
        </authorList>
    </citation>
    <scope>NUCLEOTIDE SEQUENCE [LARGE SCALE GENOMIC DNA]</scope>
    <source>
        <strain evidence="2 4">DSM 3764</strain>
    </source>
</reference>
<dbReference type="Proteomes" id="UP000295794">
    <property type="component" value="Unassembled WGS sequence"/>
</dbReference>
<evidence type="ECO:0000313" key="4">
    <source>
        <dbReference type="Proteomes" id="UP000295794"/>
    </source>
</evidence>
<reference evidence="1 3" key="1">
    <citation type="submission" date="2018-06" db="EMBL/GenBank/DDBJ databases">
        <authorList>
            <consortium name="Pathogen Informatics"/>
            <person name="Doyle S."/>
        </authorList>
    </citation>
    <scope>NUCLEOTIDE SEQUENCE [LARGE SCALE GENOMIC DNA]</scope>
    <source>
        <strain evidence="1 3">NCTC11159</strain>
    </source>
</reference>
<keyword evidence="4" id="KW-1185">Reference proteome</keyword>
<protein>
    <submittedName>
        <fullName evidence="1">Uncharacterized protein</fullName>
    </submittedName>
</protein>
<dbReference type="AlphaFoldDB" id="A0A377SV36"/>
<proteinExistence type="predicted"/>
<dbReference type="EMBL" id="UGHR01000003">
    <property type="protein sequence ID" value="STR45188.1"/>
    <property type="molecule type" value="Genomic_DNA"/>
</dbReference>
<evidence type="ECO:0000313" key="1">
    <source>
        <dbReference type="EMBL" id="STR45188.1"/>
    </source>
</evidence>
<gene>
    <name evidence="2" type="ORF">EV682_12345</name>
    <name evidence="1" type="ORF">NCTC11159_03737</name>
</gene>
<accession>A0A377SV36</accession>
<dbReference type="RefSeq" id="WP_115228879.1">
    <property type="nucleotide sequence ID" value="NZ_CAWOLO010000023.1"/>
</dbReference>
<organism evidence="1 3">
    <name type="scientific">Iodobacter fluviatilis</name>
    <dbReference type="NCBI Taxonomy" id="537"/>
    <lineage>
        <taxon>Bacteria</taxon>
        <taxon>Pseudomonadati</taxon>
        <taxon>Pseudomonadota</taxon>
        <taxon>Betaproteobacteria</taxon>
        <taxon>Neisseriales</taxon>
        <taxon>Chitinibacteraceae</taxon>
        <taxon>Iodobacter</taxon>
    </lineage>
</organism>
<name>A0A377SV36_9NEIS</name>
<sequence length="75" mass="8078">MTVEAAYGVLGLTERLRDLTQGQAAVAVEMGLMKRGGRRVSDGLLAGLTLLGPNYKRDFTASYTELRKQGTFSLG</sequence>
<dbReference type="Proteomes" id="UP000255108">
    <property type="component" value="Unassembled WGS sequence"/>
</dbReference>
<dbReference type="EMBL" id="SMBT01000023">
    <property type="protein sequence ID" value="TCU81332.1"/>
    <property type="molecule type" value="Genomic_DNA"/>
</dbReference>
<evidence type="ECO:0000313" key="2">
    <source>
        <dbReference type="EMBL" id="TCU81332.1"/>
    </source>
</evidence>
<evidence type="ECO:0000313" key="3">
    <source>
        <dbReference type="Proteomes" id="UP000255108"/>
    </source>
</evidence>